<name>A0A8H5AZI6_9AGAR</name>
<dbReference type="AlphaFoldDB" id="A0A8H5AZI6"/>
<gene>
    <name evidence="1" type="ORF">D9619_013003</name>
</gene>
<sequence>MALAQALQKLSQSDADSSAQDKTLLRDSICQCVSAAAPQWEWSIRIDSAWTWRENELVTTENATTKRICEIVVVCYTIDHLQPCINLFNSLCQYEPDTYITGRLRQIHLRTTLAGLSKPFNVEPFTSFYKNSIFLYLARVLGGKPTMPFLPSNAVGCGCADCTQLDTFLRGSEVVTSFKATHLRRSHVEAQIRKDRLYLKVYQALDNNYKSYKL</sequence>
<organism evidence="1 2">
    <name type="scientific">Psilocybe cf. subviscida</name>
    <dbReference type="NCBI Taxonomy" id="2480587"/>
    <lineage>
        <taxon>Eukaryota</taxon>
        <taxon>Fungi</taxon>
        <taxon>Dikarya</taxon>
        <taxon>Basidiomycota</taxon>
        <taxon>Agaricomycotina</taxon>
        <taxon>Agaricomycetes</taxon>
        <taxon>Agaricomycetidae</taxon>
        <taxon>Agaricales</taxon>
        <taxon>Agaricineae</taxon>
        <taxon>Strophariaceae</taxon>
        <taxon>Psilocybe</taxon>
    </lineage>
</organism>
<keyword evidence="2" id="KW-1185">Reference proteome</keyword>
<proteinExistence type="predicted"/>
<comment type="caution">
    <text evidence="1">The sequence shown here is derived from an EMBL/GenBank/DDBJ whole genome shotgun (WGS) entry which is preliminary data.</text>
</comment>
<evidence type="ECO:0000313" key="2">
    <source>
        <dbReference type="Proteomes" id="UP000567179"/>
    </source>
</evidence>
<reference evidence="1 2" key="1">
    <citation type="journal article" date="2020" name="ISME J.">
        <title>Uncovering the hidden diversity of litter-decomposition mechanisms in mushroom-forming fungi.</title>
        <authorList>
            <person name="Floudas D."/>
            <person name="Bentzer J."/>
            <person name="Ahren D."/>
            <person name="Johansson T."/>
            <person name="Persson P."/>
            <person name="Tunlid A."/>
        </authorList>
    </citation>
    <scope>NUCLEOTIDE SEQUENCE [LARGE SCALE GENOMIC DNA]</scope>
    <source>
        <strain evidence="1 2">CBS 101986</strain>
    </source>
</reference>
<dbReference type="OrthoDB" id="3266192at2759"/>
<dbReference type="EMBL" id="JAACJJ010000046">
    <property type="protein sequence ID" value="KAF5313896.1"/>
    <property type="molecule type" value="Genomic_DNA"/>
</dbReference>
<protein>
    <submittedName>
        <fullName evidence="1">Uncharacterized protein</fullName>
    </submittedName>
</protein>
<accession>A0A8H5AZI6</accession>
<evidence type="ECO:0000313" key="1">
    <source>
        <dbReference type="EMBL" id="KAF5313896.1"/>
    </source>
</evidence>
<dbReference type="Proteomes" id="UP000567179">
    <property type="component" value="Unassembled WGS sequence"/>
</dbReference>